<dbReference type="Pfam" id="PF00728">
    <property type="entry name" value="Glyco_hydro_20"/>
    <property type="match status" value="1"/>
</dbReference>
<dbReference type="SUPFAM" id="SSF51445">
    <property type="entry name" value="(Trans)glycosidases"/>
    <property type="match status" value="1"/>
</dbReference>
<evidence type="ECO:0000256" key="1">
    <source>
        <dbReference type="ARBA" id="ARBA00006285"/>
    </source>
</evidence>
<dbReference type="GO" id="GO:0004563">
    <property type="term" value="F:beta-N-acetylhexosaminidase activity"/>
    <property type="evidence" value="ECO:0007669"/>
    <property type="project" value="UniProtKB-ARBA"/>
</dbReference>
<dbReference type="AlphaFoldDB" id="A0A7T0PUW9"/>
<dbReference type="RefSeq" id="WP_166854770.1">
    <property type="nucleotide sequence ID" value="NZ_CP063989.1"/>
</dbReference>
<comment type="similarity">
    <text evidence="1">Belongs to the glycosyl hydrolase 20 family.</text>
</comment>
<evidence type="ECO:0000313" key="4">
    <source>
        <dbReference type="EMBL" id="QPL04641.1"/>
    </source>
</evidence>
<evidence type="ECO:0000256" key="2">
    <source>
        <dbReference type="ARBA" id="ARBA00022801"/>
    </source>
</evidence>
<dbReference type="PANTHER" id="PTHR43678">
    <property type="entry name" value="PUTATIVE (AFU_ORTHOLOGUE AFUA_2G00640)-RELATED"/>
    <property type="match status" value="1"/>
</dbReference>
<dbReference type="GO" id="GO:0005975">
    <property type="term" value="P:carbohydrate metabolic process"/>
    <property type="evidence" value="ECO:0007669"/>
    <property type="project" value="InterPro"/>
</dbReference>
<accession>A0A7T0PUW9</accession>
<dbReference type="Gene3D" id="3.20.20.80">
    <property type="entry name" value="Glycosidases"/>
    <property type="match status" value="1"/>
</dbReference>
<keyword evidence="5" id="KW-1185">Reference proteome</keyword>
<sequence length="345" mass="38194">MPGGEGAPQTYEVRALHLDAGRKYFSASWIHRLLERMSALGLTELQLHVSDDEGYRVASRSHPEVVSPEHLGPQDLARLAHAARDQGVRLVPALDVPGHLGAVLAHHPHLRASQTREGSRLLDYSRPEAVALVLDLIDELHEMLPSTAWCLGGDEAFDVTQETPIVERFPQLAAEAERRCGAGAHVLDGYVHFLGQVVAHLEDLGITDVRAWNDALYQPGTRQALPAQVTIGYWTDWHPSYPSLARVLAAGHRVINYSDRDLYYVLAGPDHPYAKRPTAQSLTGWAPRRFPARPDGTCQDPQGQTPWLRGASLAVWCDEPERETQEQVWRGLEGPLEVFAHIMGG</sequence>
<evidence type="ECO:0000259" key="3">
    <source>
        <dbReference type="Pfam" id="PF00728"/>
    </source>
</evidence>
<dbReference type="InterPro" id="IPR017853">
    <property type="entry name" value="GH"/>
</dbReference>
<protein>
    <submittedName>
        <fullName evidence="4">Family 20 glycosylhydrolase</fullName>
    </submittedName>
</protein>
<dbReference type="InterPro" id="IPR052764">
    <property type="entry name" value="GH20_Enzymes"/>
</dbReference>
<dbReference type="EMBL" id="CP063989">
    <property type="protein sequence ID" value="QPL04641.1"/>
    <property type="molecule type" value="Genomic_DNA"/>
</dbReference>
<reference evidence="4 5" key="1">
    <citation type="submission" date="2020-11" db="EMBL/GenBank/DDBJ databases">
        <title>Actinomyces sp. ZJ750.</title>
        <authorList>
            <person name="Zhou J."/>
        </authorList>
    </citation>
    <scope>NUCLEOTIDE SEQUENCE [LARGE SCALE GENOMIC DNA]</scope>
    <source>
        <strain evidence="4 5">ZJ750</strain>
    </source>
</reference>
<evidence type="ECO:0000313" key="5">
    <source>
        <dbReference type="Proteomes" id="UP000594637"/>
    </source>
</evidence>
<dbReference type="KEGG" id="arep:ID810_07505"/>
<dbReference type="InterPro" id="IPR015883">
    <property type="entry name" value="Glyco_hydro_20_cat"/>
</dbReference>
<dbReference type="Proteomes" id="UP000594637">
    <property type="component" value="Chromosome"/>
</dbReference>
<organism evidence="4 5">
    <name type="scientific">Actinomyces respiraculi</name>
    <dbReference type="NCBI Taxonomy" id="2744574"/>
    <lineage>
        <taxon>Bacteria</taxon>
        <taxon>Bacillati</taxon>
        <taxon>Actinomycetota</taxon>
        <taxon>Actinomycetes</taxon>
        <taxon>Actinomycetales</taxon>
        <taxon>Actinomycetaceae</taxon>
        <taxon>Actinomyces</taxon>
    </lineage>
</organism>
<name>A0A7T0PUW9_9ACTO</name>
<dbReference type="PANTHER" id="PTHR43678:SF1">
    <property type="entry name" value="BETA-N-ACETYLHEXOSAMINIDASE"/>
    <property type="match status" value="1"/>
</dbReference>
<feature type="domain" description="Glycoside hydrolase family 20 catalytic" evidence="3">
    <location>
        <begin position="11"/>
        <end position="272"/>
    </location>
</feature>
<keyword evidence="2 4" id="KW-0378">Hydrolase</keyword>
<proteinExistence type="inferred from homology"/>
<gene>
    <name evidence="4" type="ORF">ID810_07505</name>
</gene>